<dbReference type="PATRIC" id="fig|592029.3.peg.2898"/>
<gene>
    <name evidence="1" type="ordered locus">DDD_2922</name>
</gene>
<evidence type="ECO:0000313" key="1">
    <source>
        <dbReference type="EMBL" id="AGC78049.1"/>
    </source>
</evidence>
<sequence length="41" mass="4751">MFNVSAFRITLRLFASLIIERLIEFSKQDELVAFSQPFTNG</sequence>
<proteinExistence type="predicted"/>
<organism evidence="1 2">
    <name type="scientific">Nonlabens dokdonensis (strain DSM 17205 / KCTC 12402 / DSW-6)</name>
    <name type="common">Donghaeana dokdonensis</name>
    <dbReference type="NCBI Taxonomy" id="592029"/>
    <lineage>
        <taxon>Bacteria</taxon>
        <taxon>Pseudomonadati</taxon>
        <taxon>Bacteroidota</taxon>
        <taxon>Flavobacteriia</taxon>
        <taxon>Flavobacteriales</taxon>
        <taxon>Flavobacteriaceae</taxon>
        <taxon>Nonlabens</taxon>
    </lineage>
</organism>
<accession>L7WD74</accession>
<dbReference type="AlphaFoldDB" id="L7WD74"/>
<protein>
    <submittedName>
        <fullName evidence="1">Uncharacterized protein</fullName>
    </submittedName>
</protein>
<name>L7WD74_NONDD</name>
<dbReference type="Proteomes" id="UP000011173">
    <property type="component" value="Chromosome"/>
</dbReference>
<dbReference type="STRING" id="592029.DDD_2922"/>
<dbReference type="HOGENOM" id="CLU_3273532_0_0_10"/>
<dbReference type="KEGG" id="ndo:DDD_2922"/>
<evidence type="ECO:0000313" key="2">
    <source>
        <dbReference type="Proteomes" id="UP000011173"/>
    </source>
</evidence>
<reference evidence="1 2" key="1">
    <citation type="journal article" date="2013" name="Genome Biol. Evol.">
        <title>Genomic makeup of the marine flavobacterium Nonlabens (Donghaeana) dokdonensis DSW-6 and identification of a novel class of rhodopsins.</title>
        <authorList>
            <person name="Kwon S.K."/>
            <person name="Kim B.K."/>
            <person name="Song J.Y."/>
            <person name="Kwak M.J."/>
            <person name="Lee C.H."/>
            <person name="Yoon J.H."/>
            <person name="Oh T.K."/>
            <person name="Kim J.F."/>
        </authorList>
    </citation>
    <scope>NUCLEOTIDE SEQUENCE [LARGE SCALE GENOMIC DNA]</scope>
    <source>
        <strain evidence="2">DSM 17205 / KCTC 12402 / DSW-6</strain>
    </source>
</reference>
<dbReference type="EMBL" id="CP001397">
    <property type="protein sequence ID" value="AGC78049.1"/>
    <property type="molecule type" value="Genomic_DNA"/>
</dbReference>